<accession>A0A2H0RA58</accession>
<evidence type="ECO:0000256" key="1">
    <source>
        <dbReference type="ARBA" id="ARBA00022884"/>
    </source>
</evidence>
<dbReference type="InterPro" id="IPR052462">
    <property type="entry name" value="SLIRP/GR-RBP-like"/>
</dbReference>
<dbReference type="PANTHER" id="PTHR48027">
    <property type="entry name" value="HETEROGENEOUS NUCLEAR RIBONUCLEOPROTEIN 87F-RELATED"/>
    <property type="match status" value="1"/>
</dbReference>
<reference evidence="3 4" key="1">
    <citation type="submission" date="2017-09" db="EMBL/GenBank/DDBJ databases">
        <title>Depth-based differentiation of microbial function through sediment-hosted aquifers and enrichment of novel symbionts in the deep terrestrial subsurface.</title>
        <authorList>
            <person name="Probst A.J."/>
            <person name="Ladd B."/>
            <person name="Jarett J.K."/>
            <person name="Geller-Mcgrath D.E."/>
            <person name="Sieber C.M."/>
            <person name="Emerson J.B."/>
            <person name="Anantharaman K."/>
            <person name="Thomas B.C."/>
            <person name="Malmstrom R."/>
            <person name="Stieglmeier M."/>
            <person name="Klingl A."/>
            <person name="Woyke T."/>
            <person name="Ryan C.M."/>
            <person name="Banfield J.F."/>
        </authorList>
    </citation>
    <scope>NUCLEOTIDE SEQUENCE [LARGE SCALE GENOMIC DNA]</scope>
    <source>
        <strain evidence="3">CG10_big_fil_rev_8_21_14_0_10_32_10</strain>
    </source>
</reference>
<evidence type="ECO:0000259" key="2">
    <source>
        <dbReference type="PROSITE" id="PS50102"/>
    </source>
</evidence>
<dbReference type="SUPFAM" id="SSF54928">
    <property type="entry name" value="RNA-binding domain, RBD"/>
    <property type="match status" value="1"/>
</dbReference>
<dbReference type="InterPro" id="IPR000504">
    <property type="entry name" value="RRM_dom"/>
</dbReference>
<keyword evidence="1" id="KW-0694">RNA-binding</keyword>
<dbReference type="Proteomes" id="UP000230214">
    <property type="component" value="Unassembled WGS sequence"/>
</dbReference>
<dbReference type="SMART" id="SM00360">
    <property type="entry name" value="RRM"/>
    <property type="match status" value="1"/>
</dbReference>
<proteinExistence type="predicted"/>
<dbReference type="Pfam" id="PF00076">
    <property type="entry name" value="RRM_1"/>
    <property type="match status" value="1"/>
</dbReference>
<evidence type="ECO:0000313" key="3">
    <source>
        <dbReference type="EMBL" id="PIR43412.1"/>
    </source>
</evidence>
<feature type="domain" description="RRM" evidence="2">
    <location>
        <begin position="3"/>
        <end position="81"/>
    </location>
</feature>
<gene>
    <name evidence="3" type="ORF">COV24_02630</name>
</gene>
<dbReference type="Gene3D" id="3.30.70.330">
    <property type="match status" value="1"/>
</dbReference>
<dbReference type="InterPro" id="IPR035979">
    <property type="entry name" value="RBD_domain_sf"/>
</dbReference>
<protein>
    <submittedName>
        <fullName evidence="3">RNA-binding protein</fullName>
    </submittedName>
</protein>
<evidence type="ECO:0000313" key="4">
    <source>
        <dbReference type="Proteomes" id="UP000230214"/>
    </source>
</evidence>
<dbReference type="AlphaFoldDB" id="A0A2H0RA58"/>
<dbReference type="InterPro" id="IPR012677">
    <property type="entry name" value="Nucleotide-bd_a/b_plait_sf"/>
</dbReference>
<organism evidence="3 4">
    <name type="scientific">candidate division WWE3 bacterium CG10_big_fil_rev_8_21_14_0_10_32_10</name>
    <dbReference type="NCBI Taxonomy" id="1975090"/>
    <lineage>
        <taxon>Bacteria</taxon>
        <taxon>Katanobacteria</taxon>
    </lineage>
</organism>
<comment type="caution">
    <text evidence="3">The sequence shown here is derived from an EMBL/GenBank/DDBJ whole genome shotgun (WGS) entry which is preliminary data.</text>
</comment>
<name>A0A2H0RA58_UNCKA</name>
<sequence>MNNKLFVGNLDYTLTDADLEKAFSKFGTVLEAKVITDMQSRRSKGFGFVTFEKAEDAAEAIKELNEKELNGRKIFVSEARSKDRE</sequence>
<dbReference type="PROSITE" id="PS50102">
    <property type="entry name" value="RRM"/>
    <property type="match status" value="1"/>
</dbReference>
<dbReference type="GO" id="GO:0003723">
    <property type="term" value="F:RNA binding"/>
    <property type="evidence" value="ECO:0007669"/>
    <property type="project" value="UniProtKB-KW"/>
</dbReference>
<dbReference type="EMBL" id="PCXU01000024">
    <property type="protein sequence ID" value="PIR43412.1"/>
    <property type="molecule type" value="Genomic_DNA"/>
</dbReference>